<dbReference type="Pfam" id="PF03055">
    <property type="entry name" value="RPE65"/>
    <property type="match status" value="1"/>
</dbReference>
<dbReference type="Proteomes" id="UP000242188">
    <property type="component" value="Unassembled WGS sequence"/>
</dbReference>
<keyword evidence="4 5" id="KW-0408">Iron</keyword>
<dbReference type="GO" id="GO:0046872">
    <property type="term" value="F:metal ion binding"/>
    <property type="evidence" value="ECO:0007669"/>
    <property type="project" value="UniProtKB-KW"/>
</dbReference>
<keyword evidence="7" id="KW-0503">Monooxygenase</keyword>
<dbReference type="GO" id="GO:0042574">
    <property type="term" value="P:retinal metabolic process"/>
    <property type="evidence" value="ECO:0007669"/>
    <property type="project" value="TreeGrafter"/>
</dbReference>
<dbReference type="GO" id="GO:0004497">
    <property type="term" value="F:monooxygenase activity"/>
    <property type="evidence" value="ECO:0007669"/>
    <property type="project" value="UniProtKB-KW"/>
</dbReference>
<keyword evidence="6" id="KW-0732">Signal</keyword>
<sequence length="539" mass="61246">MKILCIAHYHHTHQNHGDRHKMMLLPSSLLLLVAVVQLTSGGSVKPDDDAPGFEHWWTTNKNTFEDYPIKFEKPLPNWIYGTMVRNGPGQFEMGKRKFTQALDGYAKLTSWKFPGDGTCLFSTKFIQSSFYKSSVERNDIAPYLNFGVTVPPYDDVQKAEAMINAMDNMNVNFYNYSNTFVAVTDLWKCYEIDLPTLNTVRLIDAKIPTNNHSKTDDVISLLSSAHPLQEYGKPGTYIDYLGGAGMIPGVIPDKITVIRTKGAEDHEVIAEWRMDAAPYMHTFAVTENHVIFIAHPYYQNFMTMAKNGYAAAGMEWRANETAKVFVVNIPTGKVETFETETVFALHHVNAYEVDNKIMVDIPVQPNPFFFKKLNFPSVLNATERKSMTLISKLRRYTIDMESKTISHFDFPNASNSELPTINENYRSKPYCYVYGVVFNWNGEGFSHTGILKKDVCGKTENKMFQIPHHYPTEAWFVPAPPEVAKSEDDGVLLLVVLDGDRELSYLGIVDPKTMTLINKAYLPTTIPFNYHGRFLPGLW</sequence>
<feature type="chain" id="PRO_5011967586" evidence="6">
    <location>
        <begin position="42"/>
        <end position="539"/>
    </location>
</feature>
<name>A0A210PR26_MIZYE</name>
<evidence type="ECO:0000256" key="1">
    <source>
        <dbReference type="ARBA" id="ARBA00006787"/>
    </source>
</evidence>
<evidence type="ECO:0000256" key="4">
    <source>
        <dbReference type="ARBA" id="ARBA00023004"/>
    </source>
</evidence>
<dbReference type="PANTHER" id="PTHR10543:SF24">
    <property type="entry name" value="CAROTENOID ISOMEROOXYGENASE"/>
    <property type="match status" value="1"/>
</dbReference>
<reference evidence="7 8" key="1">
    <citation type="journal article" date="2017" name="Nat. Ecol. Evol.">
        <title>Scallop genome provides insights into evolution of bilaterian karyotype and development.</title>
        <authorList>
            <person name="Wang S."/>
            <person name="Zhang J."/>
            <person name="Jiao W."/>
            <person name="Li J."/>
            <person name="Xun X."/>
            <person name="Sun Y."/>
            <person name="Guo X."/>
            <person name="Huan P."/>
            <person name="Dong B."/>
            <person name="Zhang L."/>
            <person name="Hu X."/>
            <person name="Sun X."/>
            <person name="Wang J."/>
            <person name="Zhao C."/>
            <person name="Wang Y."/>
            <person name="Wang D."/>
            <person name="Huang X."/>
            <person name="Wang R."/>
            <person name="Lv J."/>
            <person name="Li Y."/>
            <person name="Zhang Z."/>
            <person name="Liu B."/>
            <person name="Lu W."/>
            <person name="Hui Y."/>
            <person name="Liang J."/>
            <person name="Zhou Z."/>
            <person name="Hou R."/>
            <person name="Li X."/>
            <person name="Liu Y."/>
            <person name="Li H."/>
            <person name="Ning X."/>
            <person name="Lin Y."/>
            <person name="Zhao L."/>
            <person name="Xing Q."/>
            <person name="Dou J."/>
            <person name="Li Y."/>
            <person name="Mao J."/>
            <person name="Guo H."/>
            <person name="Dou H."/>
            <person name="Li T."/>
            <person name="Mu C."/>
            <person name="Jiang W."/>
            <person name="Fu Q."/>
            <person name="Fu X."/>
            <person name="Miao Y."/>
            <person name="Liu J."/>
            <person name="Yu Q."/>
            <person name="Li R."/>
            <person name="Liao H."/>
            <person name="Li X."/>
            <person name="Kong Y."/>
            <person name="Jiang Z."/>
            <person name="Chourrout D."/>
            <person name="Li R."/>
            <person name="Bao Z."/>
        </authorList>
    </citation>
    <scope>NUCLEOTIDE SEQUENCE [LARGE SCALE GENOMIC DNA]</scope>
    <source>
        <strain evidence="7 8">PY_sf001</strain>
    </source>
</reference>
<keyword evidence="8" id="KW-1185">Reference proteome</keyword>
<dbReference type="OrthoDB" id="1069523at2759"/>
<evidence type="ECO:0000256" key="5">
    <source>
        <dbReference type="PIRSR" id="PIRSR604294-1"/>
    </source>
</evidence>
<feature type="binding site" evidence="5">
    <location>
        <position position="531"/>
    </location>
    <ligand>
        <name>Fe cation</name>
        <dbReference type="ChEBI" id="CHEBI:24875"/>
        <note>catalytic</note>
    </ligand>
</feature>
<comment type="cofactor">
    <cofactor evidence="5">
        <name>Fe(2+)</name>
        <dbReference type="ChEBI" id="CHEBI:29033"/>
    </cofactor>
    <text evidence="5">Binds 1 Fe(2+) ion per subunit.</text>
</comment>
<dbReference type="InterPro" id="IPR004294">
    <property type="entry name" value="Carotenoid_Oase"/>
</dbReference>
<keyword evidence="3" id="KW-0560">Oxidoreductase</keyword>
<comment type="caution">
    <text evidence="7">The sequence shown here is derived from an EMBL/GenBank/DDBJ whole genome shotgun (WGS) entry which is preliminary data.</text>
</comment>
<dbReference type="GO" id="GO:0016121">
    <property type="term" value="P:carotene catabolic process"/>
    <property type="evidence" value="ECO:0007669"/>
    <property type="project" value="TreeGrafter"/>
</dbReference>
<feature type="binding site" evidence="5">
    <location>
        <position position="226"/>
    </location>
    <ligand>
        <name>Fe cation</name>
        <dbReference type="ChEBI" id="CHEBI:24875"/>
        <note>catalytic</note>
    </ligand>
</feature>
<dbReference type="AlphaFoldDB" id="A0A210PR26"/>
<accession>A0A210PR26</accession>
<keyword evidence="2 5" id="KW-0479">Metal-binding</keyword>
<feature type="binding site" evidence="5">
    <location>
        <position position="281"/>
    </location>
    <ligand>
        <name>Fe cation</name>
        <dbReference type="ChEBI" id="CHEBI:24875"/>
        <note>catalytic</note>
    </ligand>
</feature>
<evidence type="ECO:0000256" key="2">
    <source>
        <dbReference type="ARBA" id="ARBA00022723"/>
    </source>
</evidence>
<evidence type="ECO:0000313" key="8">
    <source>
        <dbReference type="Proteomes" id="UP000242188"/>
    </source>
</evidence>
<protein>
    <submittedName>
        <fullName evidence="7">Beta,beta-carotene 15,15'-monooxygenase</fullName>
    </submittedName>
</protein>
<dbReference type="EMBL" id="NEDP02005552">
    <property type="protein sequence ID" value="OWF38902.1"/>
    <property type="molecule type" value="Genomic_DNA"/>
</dbReference>
<evidence type="ECO:0000256" key="6">
    <source>
        <dbReference type="SAM" id="SignalP"/>
    </source>
</evidence>
<proteinExistence type="inferred from homology"/>
<dbReference type="GO" id="GO:0010436">
    <property type="term" value="F:carotenoid dioxygenase activity"/>
    <property type="evidence" value="ECO:0007669"/>
    <property type="project" value="TreeGrafter"/>
</dbReference>
<organism evidence="7 8">
    <name type="scientific">Mizuhopecten yessoensis</name>
    <name type="common">Japanese scallop</name>
    <name type="synonym">Patinopecten yessoensis</name>
    <dbReference type="NCBI Taxonomy" id="6573"/>
    <lineage>
        <taxon>Eukaryota</taxon>
        <taxon>Metazoa</taxon>
        <taxon>Spiralia</taxon>
        <taxon>Lophotrochozoa</taxon>
        <taxon>Mollusca</taxon>
        <taxon>Bivalvia</taxon>
        <taxon>Autobranchia</taxon>
        <taxon>Pteriomorphia</taxon>
        <taxon>Pectinida</taxon>
        <taxon>Pectinoidea</taxon>
        <taxon>Pectinidae</taxon>
        <taxon>Mizuhopecten</taxon>
    </lineage>
</organism>
<evidence type="ECO:0000313" key="7">
    <source>
        <dbReference type="EMBL" id="OWF38902.1"/>
    </source>
</evidence>
<dbReference type="PANTHER" id="PTHR10543">
    <property type="entry name" value="BETA-CAROTENE DIOXYGENASE"/>
    <property type="match status" value="1"/>
</dbReference>
<evidence type="ECO:0000256" key="3">
    <source>
        <dbReference type="ARBA" id="ARBA00023002"/>
    </source>
</evidence>
<comment type="similarity">
    <text evidence="1">Belongs to the carotenoid oxygenase family.</text>
</comment>
<feature type="binding site" evidence="5">
    <location>
        <position position="346"/>
    </location>
    <ligand>
        <name>Fe cation</name>
        <dbReference type="ChEBI" id="CHEBI:24875"/>
        <note>catalytic</note>
    </ligand>
</feature>
<dbReference type="GO" id="GO:0003834">
    <property type="term" value="F:beta-carotene 15,15'-dioxygenase activity"/>
    <property type="evidence" value="ECO:0007669"/>
    <property type="project" value="TreeGrafter"/>
</dbReference>
<gene>
    <name evidence="7" type="ORF">KP79_PYT07615</name>
</gene>
<dbReference type="STRING" id="6573.A0A210PR26"/>
<feature type="signal peptide" evidence="6">
    <location>
        <begin position="1"/>
        <end position="41"/>
    </location>
</feature>